<sequence length="137" mass="15731">MLNLGQVDRRIQNWLDRVFPEYTKVFKNLEGRASLITLRKSPLLQDLVSLGASEIVSQWKNCGVMRTVGMKRAIRLVTVAEKSMGLNEGLASTKLELKALRFVRLMCKLVGELVFIHKKEVSVNGRYTLFRCEQLYK</sequence>
<reference evidence="1" key="1">
    <citation type="submission" date="2022-03" db="EMBL/GenBank/DDBJ databases">
        <title>Draft Genome Sequence of Firmicute Strain S0AB, a Heterotrophic Iron/Sulfur-Oxidizing Extreme Acidophile.</title>
        <authorList>
            <person name="Vergara E."/>
            <person name="Pakostova E."/>
            <person name="Johnson D.B."/>
            <person name="Holmes D.S."/>
        </authorList>
    </citation>
    <scope>NUCLEOTIDE SEQUENCE</scope>
    <source>
        <strain evidence="1">S0AB</strain>
    </source>
</reference>
<evidence type="ECO:0000313" key="1">
    <source>
        <dbReference type="EMBL" id="MCI0184993.1"/>
    </source>
</evidence>
<accession>A0A9X1VF42</accession>
<proteinExistence type="predicted"/>
<evidence type="ECO:0000313" key="2">
    <source>
        <dbReference type="Proteomes" id="UP001139263"/>
    </source>
</evidence>
<comment type="caution">
    <text evidence="1">The sequence shown here is derived from an EMBL/GenBank/DDBJ whole genome shotgun (WGS) entry which is preliminary data.</text>
</comment>
<organism evidence="1 2">
    <name type="scientific">Sulfoacidibacillus ferrooxidans</name>
    <dbReference type="NCBI Taxonomy" id="2005001"/>
    <lineage>
        <taxon>Bacteria</taxon>
        <taxon>Bacillati</taxon>
        <taxon>Bacillota</taxon>
        <taxon>Bacilli</taxon>
        <taxon>Bacillales</taxon>
        <taxon>Alicyclobacillaceae</taxon>
        <taxon>Sulfoacidibacillus</taxon>
    </lineage>
</organism>
<dbReference type="EMBL" id="JALBUF010000076">
    <property type="protein sequence ID" value="MCI0184993.1"/>
    <property type="molecule type" value="Genomic_DNA"/>
</dbReference>
<dbReference type="AlphaFoldDB" id="A0A9X1VF42"/>
<gene>
    <name evidence="1" type="ORF">MM817_03293</name>
</gene>
<name>A0A9X1VF42_9BACL</name>
<protein>
    <submittedName>
        <fullName evidence="1">Uncharacterized protein</fullName>
    </submittedName>
</protein>
<keyword evidence="2" id="KW-1185">Reference proteome</keyword>
<dbReference type="Proteomes" id="UP001139263">
    <property type="component" value="Unassembled WGS sequence"/>
</dbReference>